<sequence>MKTNMLDNKFNPRYLMISIFICWIIYSFLYLTLVKNESGSMAGCFALLGQVSLDIAASYLTFKLYRTAKDPRTKIIYFLFFISFISAAFADGIYNFGMNILDIKYFSNINSFFEVPFLFFLLFQVIAWGKIFFLQNNDIKYKSKHLYIPYIMVSILIFFMFIFGIPWNIKYFSLLGVYQLIDTILEVVGFTLVTTCLARSKDITISLASVGYLIIISSDLLIRYNVVSGIIPFLNPFETTWVLGLLMMTTSFFFVERRVPSSY</sequence>
<dbReference type="EMBL" id="AP022839">
    <property type="protein sequence ID" value="BCA93682.1"/>
    <property type="molecule type" value="Genomic_DNA"/>
</dbReference>
<feature type="transmembrane region" description="Helical" evidence="1">
    <location>
        <begin position="117"/>
        <end position="134"/>
    </location>
</feature>
<keyword evidence="1" id="KW-0812">Transmembrane</keyword>
<feature type="transmembrane region" description="Helical" evidence="1">
    <location>
        <begin position="177"/>
        <end position="198"/>
    </location>
</feature>
<reference evidence="2" key="1">
    <citation type="journal article" date="2020" name="Microbiol. Resour. Announc.">
        <title>Complete Genome Sequence of Novel Psychrotolerant Legionella Strain TUM19329, Isolated from Antarctic Lake Sediment.</title>
        <authorList>
            <person name="Shimada S."/>
            <person name="Nakai R."/>
            <person name="Aoki K."/>
            <person name="Shimoeda N."/>
            <person name="Ohno G."/>
            <person name="Miyazaki Y."/>
            <person name="Kudoh S."/>
            <person name="Imura S."/>
            <person name="Watanabe K."/>
            <person name="Ishii Y."/>
            <person name="Tateda K."/>
        </authorList>
    </citation>
    <scope>NUCLEOTIDE SEQUENCE [LARGE SCALE GENOMIC DNA]</scope>
    <source>
        <strain evidence="2">TUM19329</strain>
    </source>
</reference>
<name>A0A6F8T0Y9_9GAMM</name>
<evidence type="ECO:0008006" key="4">
    <source>
        <dbReference type="Google" id="ProtNLM"/>
    </source>
</evidence>
<feature type="transmembrane region" description="Helical" evidence="1">
    <location>
        <begin position="39"/>
        <end position="62"/>
    </location>
</feature>
<keyword evidence="1" id="KW-1133">Transmembrane helix</keyword>
<feature type="transmembrane region" description="Helical" evidence="1">
    <location>
        <begin position="210"/>
        <end position="233"/>
    </location>
</feature>
<proteinExistence type="predicted"/>
<keyword evidence="3" id="KW-1185">Reference proteome</keyword>
<dbReference type="Proteomes" id="UP000502894">
    <property type="component" value="Chromosome"/>
</dbReference>
<evidence type="ECO:0000256" key="1">
    <source>
        <dbReference type="SAM" id="Phobius"/>
    </source>
</evidence>
<feature type="transmembrane region" description="Helical" evidence="1">
    <location>
        <begin position="12"/>
        <end position="33"/>
    </location>
</feature>
<gene>
    <name evidence="2" type="ORF">TUM19329_00430</name>
</gene>
<dbReference type="KEGG" id="lant:TUM19329_00430"/>
<feature type="transmembrane region" description="Helical" evidence="1">
    <location>
        <begin position="74"/>
        <end position="97"/>
    </location>
</feature>
<organism evidence="2 3">
    <name type="scientific">Legionella antarctica</name>
    <dbReference type="NCBI Taxonomy" id="2708020"/>
    <lineage>
        <taxon>Bacteria</taxon>
        <taxon>Pseudomonadati</taxon>
        <taxon>Pseudomonadota</taxon>
        <taxon>Gammaproteobacteria</taxon>
        <taxon>Legionellales</taxon>
        <taxon>Legionellaceae</taxon>
        <taxon>Legionella</taxon>
    </lineage>
</organism>
<evidence type="ECO:0000313" key="2">
    <source>
        <dbReference type="EMBL" id="BCA93682.1"/>
    </source>
</evidence>
<accession>A0A6F8T0Y9</accession>
<evidence type="ECO:0000313" key="3">
    <source>
        <dbReference type="Proteomes" id="UP000502894"/>
    </source>
</evidence>
<protein>
    <recommendedName>
        <fullName evidence="4">YhhN-like protein</fullName>
    </recommendedName>
</protein>
<keyword evidence="1" id="KW-0472">Membrane</keyword>
<feature type="transmembrane region" description="Helical" evidence="1">
    <location>
        <begin position="146"/>
        <end position="165"/>
    </location>
</feature>
<dbReference type="AlphaFoldDB" id="A0A6F8T0Y9"/>
<feature type="transmembrane region" description="Helical" evidence="1">
    <location>
        <begin position="239"/>
        <end position="255"/>
    </location>
</feature>